<sequence>MSSSGYVPDNKNLKKSSGTPNLFFDSRKNVFFKRDEKNVAYEVTSTQLPAMIGGAFVDLFMTKGHMREPHWHPNAWELDVVVSGEAVTSILNPENESIAKLSCESGANCLYSNGMVALDHSGNRRSAITFVL</sequence>
<protein>
    <recommendedName>
        <fullName evidence="1">Cupin type-1 domain-containing protein</fullName>
    </recommendedName>
</protein>
<proteinExistence type="predicted"/>
<evidence type="ECO:0000259" key="1">
    <source>
        <dbReference type="SMART" id="SM00835"/>
    </source>
</evidence>
<dbReference type="AlphaFoldDB" id="A0A9X8X8Q8"/>
<dbReference type="EMBL" id="FWZC01000061">
    <property type="protein sequence ID" value="SME33268.1"/>
    <property type="molecule type" value="Genomic_DNA"/>
</dbReference>
<gene>
    <name evidence="2" type="ORF">BACERE00221_04035</name>
</gene>
<dbReference type="SUPFAM" id="SSF51182">
    <property type="entry name" value="RmlC-like cupins"/>
    <property type="match status" value="1"/>
</dbReference>
<feature type="domain" description="Cupin type-1" evidence="1">
    <location>
        <begin position="28"/>
        <end position="128"/>
    </location>
</feature>
<dbReference type="InterPro" id="IPR011051">
    <property type="entry name" value="RmlC_Cupin_sf"/>
</dbReference>
<dbReference type="SMART" id="SM00835">
    <property type="entry name" value="Cupin_1"/>
    <property type="match status" value="1"/>
</dbReference>
<accession>A0A9X8X8Q8</accession>
<dbReference type="Pfam" id="PF00190">
    <property type="entry name" value="Cupin_1"/>
    <property type="match status" value="1"/>
</dbReference>
<comment type="caution">
    <text evidence="2">The sequence shown here is derived from an EMBL/GenBank/DDBJ whole genome shotgun (WGS) entry which is preliminary data.</text>
</comment>
<dbReference type="Gene3D" id="2.60.120.10">
    <property type="entry name" value="Jelly Rolls"/>
    <property type="match status" value="1"/>
</dbReference>
<dbReference type="InterPro" id="IPR006045">
    <property type="entry name" value="Cupin_1"/>
</dbReference>
<name>A0A9X8X8Q8_9BACI</name>
<organism evidence="2 3">
    <name type="scientific">Bacillus paranthracis</name>
    <dbReference type="NCBI Taxonomy" id="2026186"/>
    <lineage>
        <taxon>Bacteria</taxon>
        <taxon>Bacillati</taxon>
        <taxon>Bacillota</taxon>
        <taxon>Bacilli</taxon>
        <taxon>Bacillales</taxon>
        <taxon>Bacillaceae</taxon>
        <taxon>Bacillus</taxon>
        <taxon>Bacillus cereus group</taxon>
    </lineage>
</organism>
<evidence type="ECO:0000313" key="2">
    <source>
        <dbReference type="EMBL" id="SME33268.1"/>
    </source>
</evidence>
<dbReference type="Proteomes" id="UP000194435">
    <property type="component" value="Unassembled WGS sequence"/>
</dbReference>
<reference evidence="2 3" key="1">
    <citation type="submission" date="2017-04" db="EMBL/GenBank/DDBJ databases">
        <authorList>
            <person name="Criscuolo A."/>
        </authorList>
    </citation>
    <scope>NUCLEOTIDE SEQUENCE [LARGE SCALE GENOMIC DNA]</scope>
    <source>
        <strain evidence="2">16-00221</strain>
    </source>
</reference>
<evidence type="ECO:0000313" key="3">
    <source>
        <dbReference type="Proteomes" id="UP000194435"/>
    </source>
</evidence>
<dbReference type="InterPro" id="IPR014710">
    <property type="entry name" value="RmlC-like_jellyroll"/>
</dbReference>